<name>W7V074_RUMFL</name>
<comment type="caution">
    <text evidence="1">The sequence shown here is derived from an EMBL/GenBank/DDBJ whole genome shotgun (WGS) entry which is preliminary data.</text>
</comment>
<accession>W7V074</accession>
<dbReference type="RefSeq" id="WP_019679554.1">
    <property type="nucleotide sequence ID" value="NZ_ATAX01000019.1"/>
</dbReference>
<sequence length="65" mass="7409">MYRLIHRSNVNAATDAKNDNNTVSIEKLEELLSQVKQLRNHDISINTRKNGVVELTIDGIVYETI</sequence>
<dbReference type="PATRIC" id="fig|1341157.4.peg.1235"/>
<keyword evidence="2" id="KW-1185">Reference proteome</keyword>
<gene>
    <name evidence="1" type="ORF">RF007C_01205</name>
</gene>
<dbReference type="AlphaFoldDB" id="W7V074"/>
<protein>
    <submittedName>
        <fullName evidence="1">Uncharacterized protein</fullName>
    </submittedName>
</protein>
<dbReference type="EMBL" id="ATAX01000019">
    <property type="protein sequence ID" value="EWM54117.1"/>
    <property type="molecule type" value="Genomic_DNA"/>
</dbReference>
<reference evidence="1 2" key="1">
    <citation type="journal article" date="2014" name="PLoS ONE">
        <title>Rumen cellulosomics: divergent fiber-degrading strategies revealed by comparative genome-wide analysis of six ruminococcal strains.</title>
        <authorList>
            <person name="Dassa B."/>
            <person name="Borovok I."/>
            <person name="Ruimy-Israeli V."/>
            <person name="Lamed R."/>
            <person name="Flint H.J."/>
            <person name="Duncan S.H."/>
            <person name="Henrissat B."/>
            <person name="Coutinho P."/>
            <person name="Morrison M."/>
            <person name="Mosoni P."/>
            <person name="Yeoman C.J."/>
            <person name="White B.A."/>
            <person name="Bayer E.A."/>
        </authorList>
    </citation>
    <scope>NUCLEOTIDE SEQUENCE [LARGE SCALE GENOMIC DNA]</scope>
    <source>
        <strain evidence="1 2">007c</strain>
    </source>
</reference>
<organism evidence="1 2">
    <name type="scientific">Ruminococcus flavefaciens 007c</name>
    <dbReference type="NCBI Taxonomy" id="1341157"/>
    <lineage>
        <taxon>Bacteria</taxon>
        <taxon>Bacillati</taxon>
        <taxon>Bacillota</taxon>
        <taxon>Clostridia</taxon>
        <taxon>Eubacteriales</taxon>
        <taxon>Oscillospiraceae</taxon>
        <taxon>Ruminococcus</taxon>
    </lineage>
</organism>
<proteinExistence type="predicted"/>
<evidence type="ECO:0000313" key="2">
    <source>
        <dbReference type="Proteomes" id="UP000019365"/>
    </source>
</evidence>
<dbReference type="Proteomes" id="UP000019365">
    <property type="component" value="Unassembled WGS sequence"/>
</dbReference>
<evidence type="ECO:0000313" key="1">
    <source>
        <dbReference type="EMBL" id="EWM54117.1"/>
    </source>
</evidence>